<evidence type="ECO:0000313" key="1">
    <source>
        <dbReference type="EMBL" id="GED10494.1"/>
    </source>
</evidence>
<dbReference type="AlphaFoldDB" id="A0A4Y4E3A0"/>
<dbReference type="Proteomes" id="UP000316659">
    <property type="component" value="Unassembled WGS sequence"/>
</dbReference>
<organism evidence="1 2">
    <name type="scientific">Cellulosimicrobium cellulans</name>
    <name type="common">Arthrobacter luteus</name>
    <dbReference type="NCBI Taxonomy" id="1710"/>
    <lineage>
        <taxon>Bacteria</taxon>
        <taxon>Bacillati</taxon>
        <taxon>Actinomycetota</taxon>
        <taxon>Actinomycetes</taxon>
        <taxon>Micrococcales</taxon>
        <taxon>Promicromonosporaceae</taxon>
        <taxon>Cellulosimicrobium</taxon>
    </lineage>
</organism>
<dbReference type="EMBL" id="BJNZ01000015">
    <property type="protein sequence ID" value="GED10494.1"/>
    <property type="molecule type" value="Genomic_DNA"/>
</dbReference>
<evidence type="ECO:0000313" key="2">
    <source>
        <dbReference type="Proteomes" id="UP000316659"/>
    </source>
</evidence>
<proteinExistence type="predicted"/>
<gene>
    <name evidence="1" type="ORF">CCE02nite_24930</name>
</gene>
<protein>
    <submittedName>
        <fullName evidence="1">Uncharacterized protein</fullName>
    </submittedName>
</protein>
<reference evidence="1 2" key="1">
    <citation type="submission" date="2019-06" db="EMBL/GenBank/DDBJ databases">
        <title>Whole genome shotgun sequence of Cellulosimicrobium cellulans NBRC 15516.</title>
        <authorList>
            <person name="Hosoyama A."/>
            <person name="Uohara A."/>
            <person name="Ohji S."/>
            <person name="Ichikawa N."/>
        </authorList>
    </citation>
    <scope>NUCLEOTIDE SEQUENCE [LARGE SCALE GENOMIC DNA]</scope>
    <source>
        <strain evidence="1 2">NBRC 15516</strain>
    </source>
</reference>
<accession>A0A4Y4E3A0</accession>
<name>A0A4Y4E3A0_CELCE</name>
<sequence>MLAPSRAAALASFSVTRLSFGAARPCGRPARGQEAPGRGAVGTYVSVAYASVGYDTVGSAADMSPNIRRGGL</sequence>
<comment type="caution">
    <text evidence="1">The sequence shown here is derived from an EMBL/GenBank/DDBJ whole genome shotgun (WGS) entry which is preliminary data.</text>
</comment>